<reference evidence="2" key="1">
    <citation type="journal article" date="2023" name="Science">
        <title>Genome structures resolve the early diversification of teleost fishes.</title>
        <authorList>
            <person name="Parey E."/>
            <person name="Louis A."/>
            <person name="Montfort J."/>
            <person name="Bouchez O."/>
            <person name="Roques C."/>
            <person name="Iampietro C."/>
            <person name="Lluch J."/>
            <person name="Castinel A."/>
            <person name="Donnadieu C."/>
            <person name="Desvignes T."/>
            <person name="Floi Bucao C."/>
            <person name="Jouanno E."/>
            <person name="Wen M."/>
            <person name="Mejri S."/>
            <person name="Dirks R."/>
            <person name="Jansen H."/>
            <person name="Henkel C."/>
            <person name="Chen W.J."/>
            <person name="Zahm M."/>
            <person name="Cabau C."/>
            <person name="Klopp C."/>
            <person name="Thompson A.W."/>
            <person name="Robinson-Rechavi M."/>
            <person name="Braasch I."/>
            <person name="Lecointre G."/>
            <person name="Bobe J."/>
            <person name="Postlethwait J.H."/>
            <person name="Berthelot C."/>
            <person name="Roest Crollius H."/>
            <person name="Guiguen Y."/>
        </authorList>
    </citation>
    <scope>NUCLEOTIDE SEQUENCE</scope>
    <source>
        <strain evidence="2">NC1722</strain>
    </source>
</reference>
<dbReference type="AlphaFoldDB" id="A0AAD7R8D6"/>
<gene>
    <name evidence="2" type="ORF">AAFF_G00299890</name>
</gene>
<proteinExistence type="predicted"/>
<name>A0AAD7R8D6_9TELE</name>
<keyword evidence="3" id="KW-1185">Reference proteome</keyword>
<organism evidence="2 3">
    <name type="scientific">Aldrovandia affinis</name>
    <dbReference type="NCBI Taxonomy" id="143900"/>
    <lineage>
        <taxon>Eukaryota</taxon>
        <taxon>Metazoa</taxon>
        <taxon>Chordata</taxon>
        <taxon>Craniata</taxon>
        <taxon>Vertebrata</taxon>
        <taxon>Euteleostomi</taxon>
        <taxon>Actinopterygii</taxon>
        <taxon>Neopterygii</taxon>
        <taxon>Teleostei</taxon>
        <taxon>Notacanthiformes</taxon>
        <taxon>Halosauridae</taxon>
        <taxon>Aldrovandia</taxon>
    </lineage>
</organism>
<evidence type="ECO:0000313" key="2">
    <source>
        <dbReference type="EMBL" id="KAJ8371811.1"/>
    </source>
</evidence>
<evidence type="ECO:0000313" key="3">
    <source>
        <dbReference type="Proteomes" id="UP001221898"/>
    </source>
</evidence>
<feature type="region of interest" description="Disordered" evidence="1">
    <location>
        <begin position="48"/>
        <end position="93"/>
    </location>
</feature>
<dbReference type="EMBL" id="JAINUG010000429">
    <property type="protein sequence ID" value="KAJ8371811.1"/>
    <property type="molecule type" value="Genomic_DNA"/>
</dbReference>
<accession>A0AAD7R8D6</accession>
<comment type="caution">
    <text evidence="2">The sequence shown here is derived from an EMBL/GenBank/DDBJ whole genome shotgun (WGS) entry which is preliminary data.</text>
</comment>
<protein>
    <submittedName>
        <fullName evidence="2">Uncharacterized protein</fullName>
    </submittedName>
</protein>
<evidence type="ECO:0000256" key="1">
    <source>
        <dbReference type="SAM" id="MobiDB-lite"/>
    </source>
</evidence>
<dbReference type="Proteomes" id="UP001221898">
    <property type="component" value="Unassembled WGS sequence"/>
</dbReference>
<sequence length="110" mass="11918">MVFPALLTTAGSPTTTILRSDTVEQHNLQADWSTGESIRRGAVIALGSASRASPPVTPRSPRQHHLPRASSPRSIRPAVRQHRARPLCSQPPGWRRAIPLVSAQFTGLRG</sequence>